<dbReference type="SUPFAM" id="SSF75005">
    <property type="entry name" value="Arabinanase/levansucrase/invertase"/>
    <property type="match status" value="1"/>
</dbReference>
<evidence type="ECO:0000313" key="1">
    <source>
        <dbReference type="EMBL" id="SDT61450.1"/>
    </source>
</evidence>
<dbReference type="Proteomes" id="UP000198751">
    <property type="component" value="Chromosome I"/>
</dbReference>
<evidence type="ECO:0008006" key="3">
    <source>
        <dbReference type="Google" id="ProtNLM"/>
    </source>
</evidence>
<evidence type="ECO:0000313" key="2">
    <source>
        <dbReference type="Proteomes" id="UP000198751"/>
    </source>
</evidence>
<organism evidence="1 2">
    <name type="scientific">Pseudarthrobacter equi</name>
    <dbReference type="NCBI Taxonomy" id="728066"/>
    <lineage>
        <taxon>Bacteria</taxon>
        <taxon>Bacillati</taxon>
        <taxon>Actinomycetota</taxon>
        <taxon>Actinomycetes</taxon>
        <taxon>Micrococcales</taxon>
        <taxon>Micrococcaceae</taxon>
        <taxon>Pseudarthrobacter</taxon>
    </lineage>
</organism>
<dbReference type="RefSeq" id="WP_091723492.1">
    <property type="nucleotide sequence ID" value="NZ_LT629779.1"/>
</dbReference>
<sequence length="347" mass="37846">MPQPQQAEQLVPDAPAPQALPHLSPDAFTVPYLDPVWDGPTDPVLVADHLANEWVLFYTQRRATAPGLSGVEWVHGTGIGVARSSDGGETWRYQGTAEGLIPPGTELPATLWAPDVVRIGDLWIMYLSVLGGRRTDWTGKAEIVQFASRDLNHWEYLGPIDLDSPRVIDAAVARCGDGRYRLWYKDETRGSNTCSAVSDTPEDPASWVLEGVAIPGRPHEGPKVFRLGGSYWMIVDEWRGQAVYRSEDAAGAWIRQEHLGGLILTAPETVDGRPVVGRHADVVPLPVPPAAGTYDGGAQQALLVYFTHPHWGGEDIGTMAPDPRTRLSHVRAAVLEVRDGVLVCTEH</sequence>
<gene>
    <name evidence="1" type="ORF">SAMN04489743_3961</name>
</gene>
<dbReference type="EMBL" id="LT629779">
    <property type="protein sequence ID" value="SDT61450.1"/>
    <property type="molecule type" value="Genomic_DNA"/>
</dbReference>
<dbReference type="Gene3D" id="2.115.10.20">
    <property type="entry name" value="Glycosyl hydrolase domain, family 43"/>
    <property type="match status" value="2"/>
</dbReference>
<dbReference type="InterPro" id="IPR023296">
    <property type="entry name" value="Glyco_hydro_beta-prop_sf"/>
</dbReference>
<reference evidence="2" key="1">
    <citation type="submission" date="2016-10" db="EMBL/GenBank/DDBJ databases">
        <authorList>
            <person name="Varghese N."/>
            <person name="Submissions S."/>
        </authorList>
    </citation>
    <scope>NUCLEOTIDE SEQUENCE [LARGE SCALE GENOMIC DNA]</scope>
    <source>
        <strain evidence="2">IMMIB L-1606</strain>
    </source>
</reference>
<proteinExistence type="predicted"/>
<dbReference type="CDD" id="cd08984">
    <property type="entry name" value="GH43-like"/>
    <property type="match status" value="1"/>
</dbReference>
<accession>A0A1H2BSV2</accession>
<keyword evidence="2" id="KW-1185">Reference proteome</keyword>
<dbReference type="AlphaFoldDB" id="A0A1H2BSV2"/>
<protein>
    <recommendedName>
        <fullName evidence="3">Glycosyl hydrolases family 43</fullName>
    </recommendedName>
</protein>
<dbReference type="OrthoDB" id="9759709at2"/>
<name>A0A1H2BSV2_9MICC</name>